<reference evidence="2 3" key="1">
    <citation type="submission" date="2019-02" db="EMBL/GenBank/DDBJ databases">
        <title>Arundinibacter roseus gen. nov., sp. nov., a new member of the family Cytophagaceae.</title>
        <authorList>
            <person name="Szuroczki S."/>
            <person name="Khayer B."/>
            <person name="Sproer C."/>
            <person name="Toumi M."/>
            <person name="Szabo A."/>
            <person name="Felfoldi T."/>
            <person name="Schumann P."/>
            <person name="Toth E."/>
        </authorList>
    </citation>
    <scope>NUCLEOTIDE SEQUENCE [LARGE SCALE GENOMIC DNA]</scope>
    <source>
        <strain evidence="2 3">DMA-k-7a</strain>
    </source>
</reference>
<keyword evidence="1" id="KW-0472">Membrane</keyword>
<organism evidence="2 3">
    <name type="scientific">Arundinibacter roseus</name>
    <dbReference type="NCBI Taxonomy" id="2070510"/>
    <lineage>
        <taxon>Bacteria</taxon>
        <taxon>Pseudomonadati</taxon>
        <taxon>Bacteroidota</taxon>
        <taxon>Cytophagia</taxon>
        <taxon>Cytophagales</taxon>
        <taxon>Spirosomataceae</taxon>
        <taxon>Arundinibacter</taxon>
    </lineage>
</organism>
<comment type="caution">
    <text evidence="2">The sequence shown here is derived from an EMBL/GenBank/DDBJ whole genome shotgun (WGS) entry which is preliminary data.</text>
</comment>
<feature type="transmembrane region" description="Helical" evidence="1">
    <location>
        <begin position="89"/>
        <end position="108"/>
    </location>
</feature>
<evidence type="ECO:0000313" key="2">
    <source>
        <dbReference type="EMBL" id="TDB66889.1"/>
    </source>
</evidence>
<protein>
    <submittedName>
        <fullName evidence="2">Serine protease</fullName>
    </submittedName>
</protein>
<evidence type="ECO:0000313" key="3">
    <source>
        <dbReference type="Proteomes" id="UP000295706"/>
    </source>
</evidence>
<name>A0A4R4KJU5_9BACT</name>
<dbReference type="OrthoDB" id="189831at2"/>
<accession>A0A4R4KJU5</accession>
<keyword evidence="2" id="KW-0645">Protease</keyword>
<dbReference type="GO" id="GO:0006508">
    <property type="term" value="P:proteolysis"/>
    <property type="evidence" value="ECO:0007669"/>
    <property type="project" value="UniProtKB-KW"/>
</dbReference>
<dbReference type="InterPro" id="IPR012340">
    <property type="entry name" value="NA-bd_OB-fold"/>
</dbReference>
<keyword evidence="1" id="KW-0812">Transmembrane</keyword>
<keyword evidence="3" id="KW-1185">Reference proteome</keyword>
<dbReference type="GO" id="GO:0008233">
    <property type="term" value="F:peptidase activity"/>
    <property type="evidence" value="ECO:0007669"/>
    <property type="project" value="UniProtKB-KW"/>
</dbReference>
<feature type="transmembrane region" description="Helical" evidence="1">
    <location>
        <begin position="14"/>
        <end position="34"/>
    </location>
</feature>
<dbReference type="Gene3D" id="2.40.50.140">
    <property type="entry name" value="Nucleic acid-binding proteins"/>
    <property type="match status" value="1"/>
</dbReference>
<gene>
    <name evidence="2" type="ORF">EZE20_07125</name>
</gene>
<evidence type="ECO:0000256" key="1">
    <source>
        <dbReference type="SAM" id="Phobius"/>
    </source>
</evidence>
<keyword evidence="2" id="KW-0378">Hydrolase</keyword>
<dbReference type="AlphaFoldDB" id="A0A4R4KJU5"/>
<dbReference type="EMBL" id="SMJU01000004">
    <property type="protein sequence ID" value="TDB66889.1"/>
    <property type="molecule type" value="Genomic_DNA"/>
</dbReference>
<dbReference type="RefSeq" id="WP_132115985.1">
    <property type="nucleotide sequence ID" value="NZ_SMJU01000004.1"/>
</dbReference>
<feature type="transmembrane region" description="Helical" evidence="1">
    <location>
        <begin position="65"/>
        <end position="83"/>
    </location>
</feature>
<dbReference type="Proteomes" id="UP000295706">
    <property type="component" value="Unassembled WGS sequence"/>
</dbReference>
<proteinExistence type="predicted"/>
<keyword evidence="1" id="KW-1133">Transmembrane helix</keyword>
<sequence>MEIFETLDPLLKTFWYVAIPTTLIFTIQTAMTFLGTDALDGIGADFDGDFDTVDAPFQLFSLRNLINFLLGFSWSGISLFYSFSSPLVLLSVAVLIGLFFVYFFFFTITQLQKLAEDNSFQLSSALNKTAEVYLTIPEYKSGKGKILVHVNGSLRELDAITDQEKIPSGSLVRVLTIENNSLLLVETL</sequence>